<accession>A0A5J4ZG91</accession>
<dbReference type="InterPro" id="IPR003593">
    <property type="entry name" value="AAA+_ATPase"/>
</dbReference>
<evidence type="ECO:0000256" key="7">
    <source>
        <dbReference type="ARBA" id="ARBA00023136"/>
    </source>
</evidence>
<dbReference type="InterPro" id="IPR017871">
    <property type="entry name" value="ABC_transporter-like_CS"/>
</dbReference>
<dbReference type="PANTHER" id="PTHR48041:SF109">
    <property type="entry name" value="ABC TRANSPORTER G FAMILY MEMBER 20"/>
    <property type="match status" value="1"/>
</dbReference>
<sequence>MGETNWRYIFLGNIVDNLSKVISTRNLIGRLERVLQVKHRPMSSTSGDTMSSAASDLPFLGPRKTMELQELTRRPKHHVSPTLGELLRRVEDAQGDSSINNTPVHRVLEIRNTNSRPTSVPFVLSFNNLTYSVKLRRKMTLPTWFSRTSRHHSPVVNTKILLNDITGEAREGEIMAVLGASGSGKSTFIDAIANRMAKGSLKGVVTLNGDVLESKLFKVISAYVMQDDLLFPMLTVEETLMFSAEFRLPRTLSKSKKSARVQALIDQLGLRNAAKTVIGDEGHRGVSGGERRRVSIGIDIIHDPIVLFLDEPTSGLDSTSAVHGGEGPAANCSEWKHCYHVHTPTQLQNFKPSRPSDLPFSWTDSIQRLTGQSPPVLRRIRPSDSRQRGPN</sequence>
<evidence type="ECO:0000256" key="3">
    <source>
        <dbReference type="ARBA" id="ARBA00022692"/>
    </source>
</evidence>
<feature type="region of interest" description="Disordered" evidence="8">
    <location>
        <begin position="367"/>
        <end position="391"/>
    </location>
</feature>
<dbReference type="InterPro" id="IPR003439">
    <property type="entry name" value="ABC_transporter-like_ATP-bd"/>
</dbReference>
<dbReference type="AlphaFoldDB" id="A0A5J4ZG91"/>
<dbReference type="GO" id="GO:0016020">
    <property type="term" value="C:membrane"/>
    <property type="evidence" value="ECO:0007669"/>
    <property type="project" value="UniProtKB-SubCell"/>
</dbReference>
<keyword evidence="2" id="KW-0813">Transport</keyword>
<evidence type="ECO:0000256" key="8">
    <source>
        <dbReference type="SAM" id="MobiDB-lite"/>
    </source>
</evidence>
<dbReference type="PANTHER" id="PTHR48041">
    <property type="entry name" value="ABC TRANSPORTER G FAMILY MEMBER 28"/>
    <property type="match status" value="1"/>
</dbReference>
<evidence type="ECO:0000313" key="10">
    <source>
        <dbReference type="EMBL" id="KAA8516488.1"/>
    </source>
</evidence>
<keyword evidence="11" id="KW-1185">Reference proteome</keyword>
<dbReference type="InterPro" id="IPR050352">
    <property type="entry name" value="ABCG_transporters"/>
</dbReference>
<keyword evidence="5" id="KW-0067">ATP-binding</keyword>
<dbReference type="OrthoDB" id="66620at2759"/>
<comment type="subcellular location">
    <subcellularLocation>
        <location evidence="1">Membrane</location>
        <topology evidence="1">Multi-pass membrane protein</topology>
    </subcellularLocation>
</comment>
<dbReference type="Gene3D" id="3.40.50.300">
    <property type="entry name" value="P-loop containing nucleotide triphosphate hydrolases"/>
    <property type="match status" value="1"/>
</dbReference>
<evidence type="ECO:0000256" key="6">
    <source>
        <dbReference type="ARBA" id="ARBA00022989"/>
    </source>
</evidence>
<gene>
    <name evidence="10" type="ORF">F0562_017006</name>
</gene>
<dbReference type="GO" id="GO:0005524">
    <property type="term" value="F:ATP binding"/>
    <property type="evidence" value="ECO:0007669"/>
    <property type="project" value="UniProtKB-KW"/>
</dbReference>
<keyword evidence="6" id="KW-1133">Transmembrane helix</keyword>
<keyword evidence="4" id="KW-0547">Nucleotide-binding</keyword>
<dbReference type="SMART" id="SM00382">
    <property type="entry name" value="AAA"/>
    <property type="match status" value="1"/>
</dbReference>
<dbReference type="EMBL" id="CM018051">
    <property type="protein sequence ID" value="KAA8516488.1"/>
    <property type="molecule type" value="Genomic_DNA"/>
</dbReference>
<reference evidence="10 11" key="1">
    <citation type="submission" date="2019-09" db="EMBL/GenBank/DDBJ databases">
        <title>A chromosome-level genome assembly of the Chinese tupelo Nyssa sinensis.</title>
        <authorList>
            <person name="Yang X."/>
            <person name="Kang M."/>
            <person name="Yang Y."/>
            <person name="Xiong H."/>
            <person name="Wang M."/>
            <person name="Zhang Z."/>
            <person name="Wang Z."/>
            <person name="Wu H."/>
            <person name="Ma T."/>
            <person name="Liu J."/>
            <person name="Xi Z."/>
        </authorList>
    </citation>
    <scope>NUCLEOTIDE SEQUENCE [LARGE SCALE GENOMIC DNA]</scope>
    <source>
        <strain evidence="10">J267</strain>
        <tissue evidence="10">Leaf</tissue>
    </source>
</reference>
<keyword evidence="7" id="KW-0472">Membrane</keyword>
<dbReference type="Proteomes" id="UP000325577">
    <property type="component" value="Linkage Group LG8"/>
</dbReference>
<name>A0A5J4ZG91_9ASTE</name>
<dbReference type="InterPro" id="IPR027417">
    <property type="entry name" value="P-loop_NTPase"/>
</dbReference>
<evidence type="ECO:0000259" key="9">
    <source>
        <dbReference type="PROSITE" id="PS50893"/>
    </source>
</evidence>
<dbReference type="PROSITE" id="PS00211">
    <property type="entry name" value="ABC_TRANSPORTER_1"/>
    <property type="match status" value="1"/>
</dbReference>
<evidence type="ECO:0000256" key="5">
    <source>
        <dbReference type="ARBA" id="ARBA00022840"/>
    </source>
</evidence>
<evidence type="ECO:0000256" key="2">
    <source>
        <dbReference type="ARBA" id="ARBA00022448"/>
    </source>
</evidence>
<dbReference type="PROSITE" id="PS50893">
    <property type="entry name" value="ABC_TRANSPORTER_2"/>
    <property type="match status" value="1"/>
</dbReference>
<feature type="compositionally biased region" description="Basic and acidic residues" evidence="8">
    <location>
        <begin position="381"/>
        <end position="391"/>
    </location>
</feature>
<dbReference type="Pfam" id="PF00005">
    <property type="entry name" value="ABC_tran"/>
    <property type="match status" value="1"/>
</dbReference>
<evidence type="ECO:0000313" key="11">
    <source>
        <dbReference type="Proteomes" id="UP000325577"/>
    </source>
</evidence>
<protein>
    <recommendedName>
        <fullName evidence="9">ABC transporter domain-containing protein</fullName>
    </recommendedName>
</protein>
<organism evidence="10 11">
    <name type="scientific">Nyssa sinensis</name>
    <dbReference type="NCBI Taxonomy" id="561372"/>
    <lineage>
        <taxon>Eukaryota</taxon>
        <taxon>Viridiplantae</taxon>
        <taxon>Streptophyta</taxon>
        <taxon>Embryophyta</taxon>
        <taxon>Tracheophyta</taxon>
        <taxon>Spermatophyta</taxon>
        <taxon>Magnoliopsida</taxon>
        <taxon>eudicotyledons</taxon>
        <taxon>Gunneridae</taxon>
        <taxon>Pentapetalae</taxon>
        <taxon>asterids</taxon>
        <taxon>Cornales</taxon>
        <taxon>Nyssaceae</taxon>
        <taxon>Nyssa</taxon>
    </lineage>
</organism>
<evidence type="ECO:0000256" key="1">
    <source>
        <dbReference type="ARBA" id="ARBA00004141"/>
    </source>
</evidence>
<dbReference type="GO" id="GO:0042626">
    <property type="term" value="F:ATPase-coupled transmembrane transporter activity"/>
    <property type="evidence" value="ECO:0007669"/>
    <property type="project" value="TreeGrafter"/>
</dbReference>
<dbReference type="GO" id="GO:0016887">
    <property type="term" value="F:ATP hydrolysis activity"/>
    <property type="evidence" value="ECO:0007669"/>
    <property type="project" value="InterPro"/>
</dbReference>
<keyword evidence="3" id="KW-0812">Transmembrane</keyword>
<evidence type="ECO:0000256" key="4">
    <source>
        <dbReference type="ARBA" id="ARBA00022741"/>
    </source>
</evidence>
<feature type="domain" description="ABC transporter" evidence="9">
    <location>
        <begin position="124"/>
        <end position="389"/>
    </location>
</feature>
<dbReference type="SUPFAM" id="SSF52540">
    <property type="entry name" value="P-loop containing nucleoside triphosphate hydrolases"/>
    <property type="match status" value="1"/>
</dbReference>
<proteinExistence type="predicted"/>